<keyword evidence="1" id="KW-0479">Metal-binding</keyword>
<dbReference type="AlphaFoldDB" id="A0A484H2R2"/>
<evidence type="ECO:0000256" key="1">
    <source>
        <dbReference type="PROSITE-ProRule" id="PRU00042"/>
    </source>
</evidence>
<dbReference type="PROSITE" id="PS50157">
    <property type="entry name" value="ZINC_FINGER_C2H2_2"/>
    <property type="match status" value="1"/>
</dbReference>
<accession>A0A484H2R2</accession>
<sequence length="48" mass="5249">ISETGHTSLHTRVHIPGGPCTHHKCGRAVVYITLTSVHCRVHTGEKPH</sequence>
<evidence type="ECO:0000313" key="3">
    <source>
        <dbReference type="EMBL" id="TEA42302.1"/>
    </source>
</evidence>
<dbReference type="InterPro" id="IPR036236">
    <property type="entry name" value="Znf_C2H2_sf"/>
</dbReference>
<dbReference type="EMBL" id="QWLN02000112">
    <property type="protein sequence ID" value="TEA42302.1"/>
    <property type="molecule type" value="Genomic_DNA"/>
</dbReference>
<keyword evidence="1" id="KW-0862">Zinc</keyword>
<evidence type="ECO:0000313" key="4">
    <source>
        <dbReference type="Proteomes" id="UP000295264"/>
    </source>
</evidence>
<dbReference type="GO" id="GO:0008270">
    <property type="term" value="F:zinc ion binding"/>
    <property type="evidence" value="ECO:0007669"/>
    <property type="project" value="UniProtKB-KW"/>
</dbReference>
<dbReference type="InterPro" id="IPR013087">
    <property type="entry name" value="Znf_C2H2_type"/>
</dbReference>
<keyword evidence="4" id="KW-1185">Reference proteome</keyword>
<feature type="non-terminal residue" evidence="3">
    <location>
        <position position="1"/>
    </location>
</feature>
<feature type="non-terminal residue" evidence="3">
    <location>
        <position position="48"/>
    </location>
</feature>
<evidence type="ECO:0000259" key="2">
    <source>
        <dbReference type="PROSITE" id="PS50157"/>
    </source>
</evidence>
<proteinExistence type="predicted"/>
<gene>
    <name evidence="3" type="ORF">DBR06_SOUSAS1810068</name>
</gene>
<organism evidence="3 4">
    <name type="scientific">Sousa chinensis</name>
    <name type="common">Indo-pacific humpbacked dolphin</name>
    <name type="synonym">Steno chinensis</name>
    <dbReference type="NCBI Taxonomy" id="103600"/>
    <lineage>
        <taxon>Eukaryota</taxon>
        <taxon>Metazoa</taxon>
        <taxon>Chordata</taxon>
        <taxon>Craniata</taxon>
        <taxon>Vertebrata</taxon>
        <taxon>Euteleostomi</taxon>
        <taxon>Mammalia</taxon>
        <taxon>Eutheria</taxon>
        <taxon>Laurasiatheria</taxon>
        <taxon>Artiodactyla</taxon>
        <taxon>Whippomorpha</taxon>
        <taxon>Cetacea</taxon>
        <taxon>Odontoceti</taxon>
        <taxon>Delphinidae</taxon>
        <taxon>Sousa</taxon>
    </lineage>
</organism>
<reference evidence="3 4" key="1">
    <citation type="journal article" date="2018" name="Genomics">
        <title>Molecular footprints of inshore aquatic adaptation in Indo-Pacific humpback dolphin (Sousa chinensis).</title>
        <authorList>
            <person name="Ming Y."/>
            <person name="Jian J."/>
            <person name="Yu F."/>
            <person name="Yu X."/>
            <person name="Wang J."/>
            <person name="Liu W."/>
        </authorList>
    </citation>
    <scope>NUCLEOTIDE SEQUENCE [LARGE SCALE GENOMIC DNA]</scope>
    <source>
        <strain evidence="3">MY-2018</strain>
        <tissue evidence="3">Skin</tissue>
    </source>
</reference>
<dbReference type="PROSITE" id="PS00028">
    <property type="entry name" value="ZINC_FINGER_C2H2_1"/>
    <property type="match status" value="1"/>
</dbReference>
<feature type="domain" description="C2H2-type" evidence="2">
    <location>
        <begin position="18"/>
        <end position="47"/>
    </location>
</feature>
<dbReference type="Proteomes" id="UP000295264">
    <property type="component" value="Unassembled WGS sequence"/>
</dbReference>
<protein>
    <recommendedName>
        <fullName evidence="2">C2H2-type domain-containing protein</fullName>
    </recommendedName>
</protein>
<dbReference type="SUPFAM" id="SSF57667">
    <property type="entry name" value="beta-beta-alpha zinc fingers"/>
    <property type="match status" value="1"/>
</dbReference>
<name>A0A484H2R2_SOUCH</name>
<comment type="caution">
    <text evidence="3">The sequence shown here is derived from an EMBL/GenBank/DDBJ whole genome shotgun (WGS) entry which is preliminary data.</text>
</comment>
<keyword evidence="1" id="KW-0863">Zinc-finger</keyword>